<accession>A0ACB8EDB8</accession>
<evidence type="ECO:0000313" key="2">
    <source>
        <dbReference type="Proteomes" id="UP000827872"/>
    </source>
</evidence>
<evidence type="ECO:0000313" key="1">
    <source>
        <dbReference type="EMBL" id="KAH7990529.1"/>
    </source>
</evidence>
<organism evidence="1 2">
    <name type="scientific">Sphaerodactylus townsendi</name>
    <dbReference type="NCBI Taxonomy" id="933632"/>
    <lineage>
        <taxon>Eukaryota</taxon>
        <taxon>Metazoa</taxon>
        <taxon>Chordata</taxon>
        <taxon>Craniata</taxon>
        <taxon>Vertebrata</taxon>
        <taxon>Euteleostomi</taxon>
        <taxon>Lepidosauria</taxon>
        <taxon>Squamata</taxon>
        <taxon>Bifurcata</taxon>
        <taxon>Gekkota</taxon>
        <taxon>Sphaerodactylidae</taxon>
        <taxon>Sphaerodactylus</taxon>
    </lineage>
</organism>
<dbReference type="EMBL" id="CM037629">
    <property type="protein sequence ID" value="KAH7990529.1"/>
    <property type="molecule type" value="Genomic_DNA"/>
</dbReference>
<name>A0ACB8EDB8_9SAUR</name>
<gene>
    <name evidence="1" type="primary">PITPNM3_2</name>
    <name evidence="1" type="ORF">K3G42_008015</name>
</gene>
<protein>
    <submittedName>
        <fullName evidence="1">Membrane-associated phosphatidylinositol transfer protein 3</fullName>
    </submittedName>
</protein>
<proteinExistence type="predicted"/>
<sequence>MLISLAAEEVAEGKNAILLEMSQWNSNDLVEQIETIGKLEESQVDKATQCNGTYALVQAIKLASVLFLRTPSQE</sequence>
<comment type="caution">
    <text evidence="1">The sequence shown here is derived from an EMBL/GenBank/DDBJ whole genome shotgun (WGS) entry which is preliminary data.</text>
</comment>
<keyword evidence="2" id="KW-1185">Reference proteome</keyword>
<reference evidence="1" key="1">
    <citation type="submission" date="2021-08" db="EMBL/GenBank/DDBJ databases">
        <title>The first chromosome-level gecko genome reveals the dynamic sex chromosomes of Neotropical dwarf geckos (Sphaerodactylidae: Sphaerodactylus).</title>
        <authorList>
            <person name="Pinto B.J."/>
            <person name="Keating S.E."/>
            <person name="Gamble T."/>
        </authorList>
    </citation>
    <scope>NUCLEOTIDE SEQUENCE</scope>
    <source>
        <strain evidence="1">TG3544</strain>
    </source>
</reference>
<dbReference type="Proteomes" id="UP000827872">
    <property type="component" value="Linkage Group LG16"/>
</dbReference>